<organism evidence="1 2">
    <name type="scientific">Drosophila gunungcola</name>
    <name type="common">fruit fly</name>
    <dbReference type="NCBI Taxonomy" id="103775"/>
    <lineage>
        <taxon>Eukaryota</taxon>
        <taxon>Metazoa</taxon>
        <taxon>Ecdysozoa</taxon>
        <taxon>Arthropoda</taxon>
        <taxon>Hexapoda</taxon>
        <taxon>Insecta</taxon>
        <taxon>Pterygota</taxon>
        <taxon>Neoptera</taxon>
        <taxon>Endopterygota</taxon>
        <taxon>Diptera</taxon>
        <taxon>Brachycera</taxon>
        <taxon>Muscomorpha</taxon>
        <taxon>Ephydroidea</taxon>
        <taxon>Drosophilidae</taxon>
        <taxon>Drosophila</taxon>
        <taxon>Sophophora</taxon>
    </lineage>
</organism>
<reference evidence="1" key="1">
    <citation type="journal article" date="2023" name="Genome Biol. Evol.">
        <title>Long-read-based Genome Assembly of Drosophila gunungcola Reveals Fewer Chemosensory Genes in Flower-breeding Species.</title>
        <authorList>
            <person name="Negi A."/>
            <person name="Liao B.Y."/>
            <person name="Yeh S.D."/>
        </authorList>
    </citation>
    <scope>NUCLEOTIDE SEQUENCE</scope>
    <source>
        <strain evidence="1">Sukarami</strain>
    </source>
</reference>
<dbReference type="AlphaFoldDB" id="A0A9P9YJ49"/>
<accession>A0A9P9YJ49</accession>
<sequence>MRFCSMFVLLYIVRKLEKAKEGCQLEGRLAVEGSSTRVPQTTLAQGRQNVGLFRTLLKIVLK</sequence>
<dbReference type="Proteomes" id="UP001059596">
    <property type="component" value="Unassembled WGS sequence"/>
</dbReference>
<evidence type="ECO:0000313" key="1">
    <source>
        <dbReference type="EMBL" id="KAI8037756.1"/>
    </source>
</evidence>
<keyword evidence="2" id="KW-1185">Reference proteome</keyword>
<proteinExistence type="predicted"/>
<name>A0A9P9YJ49_9MUSC</name>
<gene>
    <name evidence="1" type="ORF">M5D96_009256</name>
</gene>
<dbReference type="EMBL" id="JAMKOV010000010">
    <property type="protein sequence ID" value="KAI8037756.1"/>
    <property type="molecule type" value="Genomic_DNA"/>
</dbReference>
<comment type="caution">
    <text evidence="1">The sequence shown here is derived from an EMBL/GenBank/DDBJ whole genome shotgun (WGS) entry which is preliminary data.</text>
</comment>
<evidence type="ECO:0000313" key="2">
    <source>
        <dbReference type="Proteomes" id="UP001059596"/>
    </source>
</evidence>
<protein>
    <submittedName>
        <fullName evidence="1">Uncharacterized protein</fullName>
    </submittedName>
</protein>